<sequence length="409" mass="46966">MKNKVFIISFISFGAALLSLFILSMSLLTSINIDEELKKIANVDNNDQGLQNFLQTLRPQINNKLDLAYLIMGIESLGAMLKIHSLVVVIFVLVNAFLLPMVGVIFGTFSIIFIAMIILSRIRREFKFNYVRISSKISFLAISGIFLVLTIVGVTLLSIIESSYNGGNGEVSKYLDKINNNTLHNCFDYVTAYKFATPGKMFSLMLNGISDTKLDFGSNIINNNTFKSAISICIVVLPIIGILMVLSGSFWTATFITSTRNQHSKFYYWLKNVRIDSKREFVRSLLKDYWFWISLIVFISTIIFPGFIHPYKTKIQILITVINAILIPVCFIPLIYAWSRILKIRRFNYNKMMFIQILLFTILIIFNQLILWILFREEMHKPIWVSLSWPFITITLSVICLIGFVQKKQ</sequence>
<feature type="transmembrane region" description="Helical" evidence="1">
    <location>
        <begin position="229"/>
        <end position="256"/>
    </location>
</feature>
<dbReference type="InterPro" id="IPR001633">
    <property type="entry name" value="EAL_dom"/>
</dbReference>
<name>A0A4P7AJG1_9MOLU</name>
<dbReference type="EMBL" id="CP038013">
    <property type="protein sequence ID" value="QBQ07670.1"/>
    <property type="molecule type" value="Genomic_DNA"/>
</dbReference>
<feature type="transmembrane region" description="Helical" evidence="1">
    <location>
        <begin position="315"/>
        <end position="336"/>
    </location>
</feature>
<evidence type="ECO:0000313" key="3">
    <source>
        <dbReference type="EMBL" id="QBQ07670.1"/>
    </source>
</evidence>
<keyword evidence="1" id="KW-1133">Transmembrane helix</keyword>
<evidence type="ECO:0000313" key="4">
    <source>
        <dbReference type="Proteomes" id="UP000294309"/>
    </source>
</evidence>
<dbReference type="NCBIfam" id="NF033571">
    <property type="entry name" value="motil_scm1_spiro"/>
    <property type="match status" value="1"/>
</dbReference>
<keyword evidence="1" id="KW-0472">Membrane</keyword>
<evidence type="ECO:0000256" key="1">
    <source>
        <dbReference type="SAM" id="Phobius"/>
    </source>
</evidence>
<keyword evidence="4" id="KW-1185">Reference proteome</keyword>
<dbReference type="RefSeq" id="WP_134297460.1">
    <property type="nucleotide sequence ID" value="NZ_CP038013.1"/>
</dbReference>
<dbReference type="AlphaFoldDB" id="A0A4P7AJG1"/>
<proteinExistence type="predicted"/>
<feature type="transmembrane region" description="Helical" evidence="1">
    <location>
        <begin position="289"/>
        <end position="309"/>
    </location>
</feature>
<dbReference type="KEGG" id="sgq:SGLAD_v1c04710"/>
<protein>
    <submittedName>
        <fullName evidence="3">Motility-associated protein Scm1</fullName>
    </submittedName>
</protein>
<gene>
    <name evidence="3" type="ORF">SGLAD_v1c04710</name>
</gene>
<dbReference type="OrthoDB" id="388821at2"/>
<evidence type="ECO:0000259" key="2">
    <source>
        <dbReference type="PROSITE" id="PS50883"/>
    </source>
</evidence>
<keyword evidence="1" id="KW-0812">Transmembrane</keyword>
<dbReference type="Proteomes" id="UP000294309">
    <property type="component" value="Chromosome"/>
</dbReference>
<feature type="domain" description="EAL" evidence="2">
    <location>
        <begin position="1"/>
        <end position="114"/>
    </location>
</feature>
<feature type="transmembrane region" description="Helical" evidence="1">
    <location>
        <begin position="357"/>
        <end position="375"/>
    </location>
</feature>
<feature type="transmembrane region" description="Helical" evidence="1">
    <location>
        <begin position="97"/>
        <end position="119"/>
    </location>
</feature>
<dbReference type="PROSITE" id="PS50883">
    <property type="entry name" value="EAL"/>
    <property type="match status" value="1"/>
</dbReference>
<accession>A0A4P7AJG1</accession>
<feature type="transmembrane region" description="Helical" evidence="1">
    <location>
        <begin position="6"/>
        <end position="29"/>
    </location>
</feature>
<feature type="transmembrane region" description="Helical" evidence="1">
    <location>
        <begin position="139"/>
        <end position="160"/>
    </location>
</feature>
<reference evidence="3 4" key="1">
    <citation type="submission" date="2019-03" db="EMBL/GenBank/DDBJ databases">
        <title>Complete genome sequence of Spiroplasma gladiatoris TG-1 (DSM 22552).</title>
        <authorList>
            <person name="Lin Y.-C."/>
            <person name="Chou L."/>
            <person name="Kuo C.-H."/>
        </authorList>
    </citation>
    <scope>NUCLEOTIDE SEQUENCE [LARGE SCALE GENOMIC DNA]</scope>
    <source>
        <strain evidence="3 4">TG-1</strain>
    </source>
</reference>
<feature type="transmembrane region" description="Helical" evidence="1">
    <location>
        <begin position="387"/>
        <end position="405"/>
    </location>
</feature>
<organism evidence="3 4">
    <name type="scientific">Spiroplasma gladiatoris</name>
    <dbReference type="NCBI Taxonomy" id="2143"/>
    <lineage>
        <taxon>Bacteria</taxon>
        <taxon>Bacillati</taxon>
        <taxon>Mycoplasmatota</taxon>
        <taxon>Mollicutes</taxon>
        <taxon>Entomoplasmatales</taxon>
        <taxon>Spiroplasmataceae</taxon>
        <taxon>Spiroplasma</taxon>
    </lineage>
</organism>